<feature type="compositionally biased region" description="Low complexity" evidence="1">
    <location>
        <begin position="113"/>
        <end position="135"/>
    </location>
</feature>
<proteinExistence type="predicted"/>
<accession>A0A841IX33</accession>
<evidence type="ECO:0000313" key="4">
    <source>
        <dbReference type="Proteomes" id="UP000536604"/>
    </source>
</evidence>
<organism evidence="3 4">
    <name type="scientific">Nocardiopsis algeriensis</name>
    <dbReference type="NCBI Taxonomy" id="1478215"/>
    <lineage>
        <taxon>Bacteria</taxon>
        <taxon>Bacillati</taxon>
        <taxon>Actinomycetota</taxon>
        <taxon>Actinomycetes</taxon>
        <taxon>Streptosporangiales</taxon>
        <taxon>Nocardiopsidaceae</taxon>
        <taxon>Nocardiopsis</taxon>
    </lineage>
</organism>
<comment type="caution">
    <text evidence="3">The sequence shown here is derived from an EMBL/GenBank/DDBJ whole genome shotgun (WGS) entry which is preliminary data.</text>
</comment>
<name>A0A841IX33_9ACTN</name>
<feature type="transmembrane region" description="Helical" evidence="2">
    <location>
        <begin position="297"/>
        <end position="318"/>
    </location>
</feature>
<dbReference type="InterPro" id="IPR025291">
    <property type="entry name" value="DUF4153"/>
</dbReference>
<dbReference type="RefSeq" id="WP_343065018.1">
    <property type="nucleotide sequence ID" value="NZ_JACHJO010000007.1"/>
</dbReference>
<dbReference type="Pfam" id="PF13687">
    <property type="entry name" value="DUF4153"/>
    <property type="match status" value="1"/>
</dbReference>
<feature type="transmembrane region" description="Helical" evidence="2">
    <location>
        <begin position="163"/>
        <end position="183"/>
    </location>
</feature>
<evidence type="ECO:0000256" key="2">
    <source>
        <dbReference type="SAM" id="Phobius"/>
    </source>
</evidence>
<dbReference type="Proteomes" id="UP000536604">
    <property type="component" value="Unassembled WGS sequence"/>
</dbReference>
<dbReference type="EMBL" id="JACHJO010000007">
    <property type="protein sequence ID" value="MBB6120741.1"/>
    <property type="molecule type" value="Genomic_DNA"/>
</dbReference>
<feature type="transmembrane region" description="Helical" evidence="2">
    <location>
        <begin position="456"/>
        <end position="476"/>
    </location>
</feature>
<feature type="transmembrane region" description="Helical" evidence="2">
    <location>
        <begin position="12"/>
        <end position="29"/>
    </location>
</feature>
<evidence type="ECO:0008006" key="5">
    <source>
        <dbReference type="Google" id="ProtNLM"/>
    </source>
</evidence>
<evidence type="ECO:0000313" key="3">
    <source>
        <dbReference type="EMBL" id="MBB6120741.1"/>
    </source>
</evidence>
<evidence type="ECO:0000256" key="1">
    <source>
        <dbReference type="SAM" id="MobiDB-lite"/>
    </source>
</evidence>
<gene>
    <name evidence="3" type="ORF">FHS13_002698</name>
</gene>
<feature type="transmembrane region" description="Helical" evidence="2">
    <location>
        <begin position="188"/>
        <end position="206"/>
    </location>
</feature>
<reference evidence="3 4" key="1">
    <citation type="submission" date="2020-08" db="EMBL/GenBank/DDBJ databases">
        <title>Genomic Encyclopedia of Type Strains, Phase III (KMG-III): the genomes of soil and plant-associated and newly described type strains.</title>
        <authorList>
            <person name="Whitman W."/>
        </authorList>
    </citation>
    <scope>NUCLEOTIDE SEQUENCE [LARGE SCALE GENOMIC DNA]</scope>
    <source>
        <strain evidence="3 4">CECT 8712</strain>
    </source>
</reference>
<sequence>MPPSPPLPPAPAWLLPAALGVGVLALLLATLIRPGLGLVITGLAAGLTALAALLTGPREPRRQDSPVAEAAAATEKADGKDTPEEAPGPPEETPDSPRAAEEAEGKNVPGEDASSSGGRPGAAPAGAAPPSGAPAQEVHGPDFWSGHRYVWEEDPATPGKGSAAWSAVFGGLAAALLLTAALLDAGWVLFWTLTGAFLLTSLAFAVRGPAFHRGTLGVLSGVLALPANIPAAPGFALRPLSGSKTRAVALPALVTAVVTALLLFVFGLLFASADAVFAGYLEQGFTSAFGELSFTSALGRVFALVLFTLLTVSAVLSARRRRVRKRILDPSEPPVLPVWTWAVPLVSLLLLFTAFVGVQAATLFGGDEYVQQVAGVTYAEYARQGFFQLVFISLLVLGVVALCVWILPRPGSLLLRNALLGLLCALTLVILSSAWTRLQLYIDAFGLTRLRATSEAWIALSAGVFVLLLLAGLLNTLGRSSEWLPRAVVALAGVSLAVFAYGNPDLRIAESMRGLEASELDTEYLIGLSADAVPGLLELEGPGSECSLLRLRERLSWDDDGLAGWNLSRERARALLEEEGVLGAAPYEAYGRCGHHDRLLY</sequence>
<feature type="region of interest" description="Disordered" evidence="1">
    <location>
        <begin position="58"/>
        <end position="139"/>
    </location>
</feature>
<feature type="transmembrane region" description="Helical" evidence="2">
    <location>
        <begin position="385"/>
        <end position="407"/>
    </location>
</feature>
<keyword evidence="2" id="KW-0812">Transmembrane</keyword>
<feature type="transmembrane region" description="Helical" evidence="2">
    <location>
        <begin position="249"/>
        <end position="277"/>
    </location>
</feature>
<feature type="transmembrane region" description="Helical" evidence="2">
    <location>
        <begin position="483"/>
        <end position="502"/>
    </location>
</feature>
<keyword evidence="2" id="KW-0472">Membrane</keyword>
<dbReference type="AlphaFoldDB" id="A0A841IX33"/>
<feature type="transmembrane region" description="Helical" evidence="2">
    <location>
        <begin position="338"/>
        <end position="365"/>
    </location>
</feature>
<keyword evidence="2" id="KW-1133">Transmembrane helix</keyword>
<feature type="transmembrane region" description="Helical" evidence="2">
    <location>
        <begin position="419"/>
        <end position="436"/>
    </location>
</feature>
<protein>
    <recommendedName>
        <fullName evidence="5">DUF4173 domain-containing protein</fullName>
    </recommendedName>
</protein>
<feature type="transmembrane region" description="Helical" evidence="2">
    <location>
        <begin position="218"/>
        <end position="237"/>
    </location>
</feature>
<feature type="transmembrane region" description="Helical" evidence="2">
    <location>
        <begin position="36"/>
        <end position="56"/>
    </location>
</feature>
<keyword evidence="4" id="KW-1185">Reference proteome</keyword>